<evidence type="ECO:0000313" key="2">
    <source>
        <dbReference type="EMBL" id="HIS82831.1"/>
    </source>
</evidence>
<reference evidence="2" key="2">
    <citation type="journal article" date="2021" name="PeerJ">
        <title>Extensive microbial diversity within the chicken gut microbiome revealed by metagenomics and culture.</title>
        <authorList>
            <person name="Gilroy R."/>
            <person name="Ravi A."/>
            <person name="Getino M."/>
            <person name="Pursley I."/>
            <person name="Horton D.L."/>
            <person name="Alikhan N.F."/>
            <person name="Baker D."/>
            <person name="Gharbi K."/>
            <person name="Hall N."/>
            <person name="Watson M."/>
            <person name="Adriaenssens E.M."/>
            <person name="Foster-Nyarko E."/>
            <person name="Jarju S."/>
            <person name="Secka A."/>
            <person name="Antonio M."/>
            <person name="Oren A."/>
            <person name="Chaudhuri R.R."/>
            <person name="La Ragione R."/>
            <person name="Hildebrand F."/>
            <person name="Pallen M.J."/>
        </authorList>
    </citation>
    <scope>NUCLEOTIDE SEQUENCE</scope>
    <source>
        <strain evidence="2">CHK152-2994</strain>
    </source>
</reference>
<organism evidence="2 3">
    <name type="scientific">Candidatus Scatenecus faecavium</name>
    <dbReference type="NCBI Taxonomy" id="2840915"/>
    <lineage>
        <taxon>Bacteria</taxon>
        <taxon>Candidatus Scatenecus</taxon>
    </lineage>
</organism>
<protein>
    <submittedName>
        <fullName evidence="2">Uncharacterized protein</fullName>
    </submittedName>
</protein>
<feature type="transmembrane region" description="Helical" evidence="1">
    <location>
        <begin position="152"/>
        <end position="171"/>
    </location>
</feature>
<dbReference type="Proteomes" id="UP000824139">
    <property type="component" value="Unassembled WGS sequence"/>
</dbReference>
<sequence>MGKYKVSESASGVLWEGLKLYCTFFPKYSLYMLFPVLGQFAGLVWVFSMTYLFTSNSDYLINEIPALGSMSAFLICLMLIALPGLILWMKAFWDYLVSYGALNSLTEAAMSTGKIYDFPAHNAVVTRRAGTFILIWLLFSIFSAIASFPLMWVLGLIFFLYFVLIFQVFTFEEDVSATGCFKRSLMLIKGNFARTLAIMTVLFAVTYYFLEIGISVIFDAIKLTPLLLSLLEGWASTIPVDGINSILAMANSPQITPLDISNFVIQQIIFMLVVGFTLPLRSIVWTLWYKNLSGRDGVPAVVRKGGRKKLDPDILKRAKKKDEN</sequence>
<evidence type="ECO:0000313" key="3">
    <source>
        <dbReference type="Proteomes" id="UP000824139"/>
    </source>
</evidence>
<gene>
    <name evidence="2" type="ORF">IAD41_04420</name>
</gene>
<feature type="transmembrane region" description="Helical" evidence="1">
    <location>
        <begin position="28"/>
        <end position="54"/>
    </location>
</feature>
<accession>A0A9D1FWQ4</accession>
<evidence type="ECO:0000256" key="1">
    <source>
        <dbReference type="SAM" id="Phobius"/>
    </source>
</evidence>
<feature type="transmembrane region" description="Helical" evidence="1">
    <location>
        <begin position="268"/>
        <end position="288"/>
    </location>
</feature>
<keyword evidence="1" id="KW-1133">Transmembrane helix</keyword>
<feature type="transmembrane region" description="Helical" evidence="1">
    <location>
        <begin position="66"/>
        <end position="88"/>
    </location>
</feature>
<name>A0A9D1FWQ4_9BACT</name>
<comment type="caution">
    <text evidence="2">The sequence shown here is derived from an EMBL/GenBank/DDBJ whole genome shotgun (WGS) entry which is preliminary data.</text>
</comment>
<feature type="transmembrane region" description="Helical" evidence="1">
    <location>
        <begin position="129"/>
        <end position="146"/>
    </location>
</feature>
<proteinExistence type="predicted"/>
<feature type="transmembrane region" description="Helical" evidence="1">
    <location>
        <begin position="192"/>
        <end position="210"/>
    </location>
</feature>
<dbReference type="AlphaFoldDB" id="A0A9D1FWQ4"/>
<reference evidence="2" key="1">
    <citation type="submission" date="2020-10" db="EMBL/GenBank/DDBJ databases">
        <authorList>
            <person name="Gilroy R."/>
        </authorList>
    </citation>
    <scope>NUCLEOTIDE SEQUENCE</scope>
    <source>
        <strain evidence="2">CHK152-2994</strain>
    </source>
</reference>
<dbReference type="EMBL" id="DVJO01000094">
    <property type="protein sequence ID" value="HIS82831.1"/>
    <property type="molecule type" value="Genomic_DNA"/>
</dbReference>
<keyword evidence="1" id="KW-0812">Transmembrane</keyword>
<keyword evidence="1" id="KW-0472">Membrane</keyword>